<sequence length="25" mass="2584">MTPVVSCPDASVGYLVLTAIFGPVF</sequence>
<name>A0A0E9UG89_ANGAN</name>
<reference evidence="1" key="2">
    <citation type="journal article" date="2015" name="Fish Shellfish Immunol.">
        <title>Early steps in the European eel (Anguilla anguilla)-Vibrio vulnificus interaction in the gills: Role of the RtxA13 toxin.</title>
        <authorList>
            <person name="Callol A."/>
            <person name="Pajuelo D."/>
            <person name="Ebbesson L."/>
            <person name="Teles M."/>
            <person name="MacKenzie S."/>
            <person name="Amaro C."/>
        </authorList>
    </citation>
    <scope>NUCLEOTIDE SEQUENCE</scope>
</reference>
<dbReference type="EMBL" id="GBXM01044332">
    <property type="protein sequence ID" value="JAH64245.1"/>
    <property type="molecule type" value="Transcribed_RNA"/>
</dbReference>
<proteinExistence type="predicted"/>
<protein>
    <submittedName>
        <fullName evidence="1">Uncharacterized protein</fullName>
    </submittedName>
</protein>
<organism evidence="1">
    <name type="scientific">Anguilla anguilla</name>
    <name type="common">European freshwater eel</name>
    <name type="synonym">Muraena anguilla</name>
    <dbReference type="NCBI Taxonomy" id="7936"/>
    <lineage>
        <taxon>Eukaryota</taxon>
        <taxon>Metazoa</taxon>
        <taxon>Chordata</taxon>
        <taxon>Craniata</taxon>
        <taxon>Vertebrata</taxon>
        <taxon>Euteleostomi</taxon>
        <taxon>Actinopterygii</taxon>
        <taxon>Neopterygii</taxon>
        <taxon>Teleostei</taxon>
        <taxon>Anguilliformes</taxon>
        <taxon>Anguillidae</taxon>
        <taxon>Anguilla</taxon>
    </lineage>
</organism>
<dbReference type="AlphaFoldDB" id="A0A0E9UG89"/>
<reference evidence="1" key="1">
    <citation type="submission" date="2014-11" db="EMBL/GenBank/DDBJ databases">
        <authorList>
            <person name="Amaro Gonzalez C."/>
        </authorList>
    </citation>
    <scope>NUCLEOTIDE SEQUENCE</scope>
</reference>
<accession>A0A0E9UG89</accession>
<evidence type="ECO:0000313" key="1">
    <source>
        <dbReference type="EMBL" id="JAH64245.1"/>
    </source>
</evidence>